<evidence type="ECO:0000313" key="2">
    <source>
        <dbReference type="Proteomes" id="UP000002493"/>
    </source>
</evidence>
<organism evidence="1 2">
    <name type="scientific">Vibrio parahaemolyticus serotype O3:K6 (strain RIMD 2210633)</name>
    <dbReference type="NCBI Taxonomy" id="223926"/>
    <lineage>
        <taxon>Bacteria</taxon>
        <taxon>Pseudomonadati</taxon>
        <taxon>Pseudomonadota</taxon>
        <taxon>Gammaproteobacteria</taxon>
        <taxon>Vibrionales</taxon>
        <taxon>Vibrionaceae</taxon>
        <taxon>Vibrio</taxon>
    </lineage>
</organism>
<dbReference type="HOGENOM" id="CLU_3259696_0_0_6"/>
<dbReference type="KEGG" id="vpa:VP2141"/>
<name>Q87MU0_VIBPA</name>
<gene>
    <name evidence="1" type="ordered locus">VP2141</name>
</gene>
<dbReference type="EMBL" id="BA000031">
    <property type="protein sequence ID" value="BAC60404.1"/>
    <property type="molecule type" value="Genomic_DNA"/>
</dbReference>
<dbReference type="AlphaFoldDB" id="Q87MU0"/>
<sequence>MSNGYQVMKHSAKTGENDALEAQHKTDFLNLRVKVLRKTARA</sequence>
<accession>Q87MU0</accession>
<evidence type="ECO:0000313" key="1">
    <source>
        <dbReference type="EMBL" id="BAC60404.1"/>
    </source>
</evidence>
<reference evidence="1 2" key="1">
    <citation type="journal article" date="2003" name="Lancet">
        <title>Genome sequence of Vibrio parahaemolyticus: a pathogenic mechanism distinct from that of V. cholerae.</title>
        <authorList>
            <person name="Makino K."/>
            <person name="Oshima K."/>
            <person name="Kurokawa K."/>
            <person name="Yokoyama K."/>
            <person name="Uda T."/>
            <person name="Tagomori K."/>
            <person name="Iijima Y."/>
            <person name="Najima M."/>
            <person name="Nakano M."/>
            <person name="Yamashita A."/>
            <person name="Kubota Y."/>
            <person name="Kimura S."/>
            <person name="Yasunaga T."/>
            <person name="Honda T."/>
            <person name="Shinagawa H."/>
            <person name="Hattori M."/>
            <person name="Iida T."/>
        </authorList>
    </citation>
    <scope>NUCLEOTIDE SEQUENCE [LARGE SCALE GENOMIC DNA]</scope>
    <source>
        <strain evidence="2">RIMD 2210633</strain>
    </source>
</reference>
<proteinExistence type="predicted"/>
<protein>
    <submittedName>
        <fullName evidence="1">Uncharacterized protein</fullName>
    </submittedName>
</protein>
<dbReference type="Proteomes" id="UP000002493">
    <property type="component" value="Chromosome 1"/>
</dbReference>